<keyword evidence="10 12" id="KW-0648">Protein biosynthesis</keyword>
<dbReference type="Gene3D" id="3.40.50.620">
    <property type="entry name" value="HUPs"/>
    <property type="match status" value="1"/>
</dbReference>
<dbReference type="EMBL" id="AAOF01000004">
    <property type="protein sequence ID" value="EAR22246.1"/>
    <property type="molecule type" value="Genomic_DNA"/>
</dbReference>
<evidence type="ECO:0000256" key="12">
    <source>
        <dbReference type="HAMAP-Rule" id="MF_00041"/>
    </source>
</evidence>
<evidence type="ECO:0000256" key="7">
    <source>
        <dbReference type="ARBA" id="ARBA00022741"/>
    </source>
</evidence>
<dbReference type="GO" id="GO:0005829">
    <property type="term" value="C:cytosol"/>
    <property type="evidence" value="ECO:0007669"/>
    <property type="project" value="TreeGrafter"/>
</dbReference>
<comment type="cofactor">
    <cofactor evidence="12">
        <name>Zn(2+)</name>
        <dbReference type="ChEBI" id="CHEBI:29105"/>
    </cofactor>
    <text evidence="12">Binds 1 zinc ion per subunit.</text>
</comment>
<evidence type="ECO:0000256" key="5">
    <source>
        <dbReference type="ARBA" id="ARBA00022598"/>
    </source>
</evidence>
<dbReference type="PRINTS" id="PR00983">
    <property type="entry name" value="TRNASYNTHCYS"/>
</dbReference>
<dbReference type="SUPFAM" id="SSF47323">
    <property type="entry name" value="Anticodon-binding domain of a subclass of class I aminoacyl-tRNA synthetases"/>
    <property type="match status" value="1"/>
</dbReference>
<dbReference type="GO" id="GO:0008270">
    <property type="term" value="F:zinc ion binding"/>
    <property type="evidence" value="ECO:0007669"/>
    <property type="project" value="UniProtKB-UniRule"/>
</dbReference>
<dbReference type="Pfam" id="PF09190">
    <property type="entry name" value="DALR_2"/>
    <property type="match status" value="1"/>
</dbReference>
<dbReference type="Gene3D" id="1.20.120.1910">
    <property type="entry name" value="Cysteine-tRNA ligase, C-terminal anti-codon recognition domain"/>
    <property type="match status" value="1"/>
</dbReference>
<evidence type="ECO:0000256" key="1">
    <source>
        <dbReference type="ARBA" id="ARBA00004496"/>
    </source>
</evidence>
<dbReference type="GO" id="GO:0006423">
    <property type="term" value="P:cysteinyl-tRNA aminoacylation"/>
    <property type="evidence" value="ECO:0007669"/>
    <property type="project" value="UniProtKB-UniRule"/>
</dbReference>
<accession>A4BQ91</accession>
<dbReference type="SUPFAM" id="SSF52374">
    <property type="entry name" value="Nucleotidylyl transferase"/>
    <property type="match status" value="1"/>
</dbReference>
<gene>
    <name evidence="12" type="primary">cysS</name>
    <name evidence="14" type="ORF">NB231_05035</name>
</gene>
<feature type="binding site" evidence="12">
    <location>
        <position position="235"/>
    </location>
    <ligand>
        <name>Zn(2+)</name>
        <dbReference type="ChEBI" id="CHEBI:29105"/>
    </ligand>
</feature>
<comment type="similarity">
    <text evidence="2 12">Belongs to the class-I aminoacyl-tRNA synthetase family.</text>
</comment>
<dbReference type="GO" id="GO:0005524">
    <property type="term" value="F:ATP binding"/>
    <property type="evidence" value="ECO:0007669"/>
    <property type="project" value="UniProtKB-UniRule"/>
</dbReference>
<evidence type="ECO:0000256" key="6">
    <source>
        <dbReference type="ARBA" id="ARBA00022723"/>
    </source>
</evidence>
<dbReference type="HOGENOM" id="CLU_013528_0_1_6"/>
<dbReference type="InterPro" id="IPR056411">
    <property type="entry name" value="CysS_C"/>
</dbReference>
<dbReference type="Pfam" id="PF23493">
    <property type="entry name" value="CysS_C"/>
    <property type="match status" value="1"/>
</dbReference>
<evidence type="ECO:0000256" key="11">
    <source>
        <dbReference type="ARBA" id="ARBA00023146"/>
    </source>
</evidence>
<feature type="domain" description="Cysteinyl-tRNA synthetase class Ia DALR" evidence="13">
    <location>
        <begin position="343"/>
        <end position="404"/>
    </location>
</feature>
<dbReference type="InterPro" id="IPR015803">
    <property type="entry name" value="Cys-tRNA-ligase"/>
</dbReference>
<keyword evidence="7 12" id="KW-0547">Nucleotide-binding</keyword>
<feature type="binding site" evidence="12">
    <location>
        <position position="210"/>
    </location>
    <ligand>
        <name>Zn(2+)</name>
        <dbReference type="ChEBI" id="CHEBI:29105"/>
    </ligand>
</feature>
<reference evidence="14 15" key="1">
    <citation type="submission" date="2006-02" db="EMBL/GenBank/DDBJ databases">
        <authorList>
            <person name="Waterbury J."/>
            <person name="Ferriera S."/>
            <person name="Johnson J."/>
            <person name="Kravitz S."/>
            <person name="Halpern A."/>
            <person name="Remington K."/>
            <person name="Beeson K."/>
            <person name="Tran B."/>
            <person name="Rogers Y.-H."/>
            <person name="Friedman R."/>
            <person name="Venter J.C."/>
        </authorList>
    </citation>
    <scope>NUCLEOTIDE SEQUENCE [LARGE SCALE GENOMIC DNA]</scope>
    <source>
        <strain evidence="14 15">Nb-231</strain>
    </source>
</reference>
<comment type="caution">
    <text evidence="14">The sequence shown here is derived from an EMBL/GenBank/DDBJ whole genome shotgun (WGS) entry which is preliminary data.</text>
</comment>
<evidence type="ECO:0000256" key="2">
    <source>
        <dbReference type="ARBA" id="ARBA00005594"/>
    </source>
</evidence>
<keyword evidence="8 12" id="KW-0862">Zinc</keyword>
<dbReference type="PANTHER" id="PTHR10890">
    <property type="entry name" value="CYSTEINYL-TRNA SYNTHETASE"/>
    <property type="match status" value="1"/>
</dbReference>
<dbReference type="InterPro" id="IPR009080">
    <property type="entry name" value="tRNAsynth_Ia_anticodon-bd"/>
</dbReference>
<dbReference type="STRING" id="314278.NB231_05035"/>
<dbReference type="eggNOG" id="COG0215">
    <property type="taxonomic scope" value="Bacteria"/>
</dbReference>
<dbReference type="Proteomes" id="UP000003374">
    <property type="component" value="Unassembled WGS sequence"/>
</dbReference>
<dbReference type="SMART" id="SM00840">
    <property type="entry name" value="DALR_2"/>
    <property type="match status" value="1"/>
</dbReference>
<dbReference type="InterPro" id="IPR024909">
    <property type="entry name" value="Cys-tRNA/MSH_ligase"/>
</dbReference>
<keyword evidence="6 12" id="KW-0479">Metal-binding</keyword>
<keyword evidence="4 12" id="KW-0963">Cytoplasm</keyword>
<dbReference type="HAMAP" id="MF_00041">
    <property type="entry name" value="Cys_tRNA_synth"/>
    <property type="match status" value="1"/>
</dbReference>
<feature type="binding site" evidence="12">
    <location>
        <position position="28"/>
    </location>
    <ligand>
        <name>Zn(2+)</name>
        <dbReference type="ChEBI" id="CHEBI:29105"/>
    </ligand>
</feature>
<keyword evidence="5 12" id="KW-0436">Ligase</keyword>
<dbReference type="OrthoDB" id="9815130at2"/>
<dbReference type="InterPro" id="IPR015273">
    <property type="entry name" value="Cys-tRNA-synt_Ia_DALR"/>
</dbReference>
<evidence type="ECO:0000313" key="15">
    <source>
        <dbReference type="Proteomes" id="UP000003374"/>
    </source>
</evidence>
<evidence type="ECO:0000313" key="14">
    <source>
        <dbReference type="EMBL" id="EAR22246.1"/>
    </source>
</evidence>
<keyword evidence="15" id="KW-1185">Reference proteome</keyword>
<feature type="short sequence motif" description="'HIGH' region" evidence="12">
    <location>
        <begin position="30"/>
        <end position="40"/>
    </location>
</feature>
<feature type="short sequence motif" description="'KMSKS' region" evidence="12">
    <location>
        <begin position="267"/>
        <end position="271"/>
    </location>
</feature>
<organism evidence="14 15">
    <name type="scientific">Nitrococcus mobilis Nb-231</name>
    <dbReference type="NCBI Taxonomy" id="314278"/>
    <lineage>
        <taxon>Bacteria</taxon>
        <taxon>Pseudomonadati</taxon>
        <taxon>Pseudomonadota</taxon>
        <taxon>Gammaproteobacteria</taxon>
        <taxon>Chromatiales</taxon>
        <taxon>Ectothiorhodospiraceae</taxon>
        <taxon>Nitrococcus</taxon>
    </lineage>
</organism>
<dbReference type="NCBIfam" id="TIGR00435">
    <property type="entry name" value="cysS"/>
    <property type="match status" value="1"/>
</dbReference>
<dbReference type="PANTHER" id="PTHR10890:SF3">
    <property type="entry name" value="CYSTEINE--TRNA LIGASE, CYTOPLASMIC"/>
    <property type="match status" value="1"/>
</dbReference>
<dbReference type="Pfam" id="PF01406">
    <property type="entry name" value="tRNA-synt_1e"/>
    <property type="match status" value="1"/>
</dbReference>
<comment type="subcellular location">
    <subcellularLocation>
        <location evidence="1 12">Cytoplasm</location>
    </subcellularLocation>
</comment>
<evidence type="ECO:0000256" key="10">
    <source>
        <dbReference type="ARBA" id="ARBA00022917"/>
    </source>
</evidence>
<dbReference type="InterPro" id="IPR014729">
    <property type="entry name" value="Rossmann-like_a/b/a_fold"/>
</dbReference>
<name>A4BQ91_9GAMM</name>
<comment type="subunit">
    <text evidence="3 12">Monomer.</text>
</comment>
<dbReference type="CDD" id="cd00672">
    <property type="entry name" value="CysRS_core"/>
    <property type="match status" value="1"/>
</dbReference>
<dbReference type="RefSeq" id="WP_005000256.1">
    <property type="nucleotide sequence ID" value="NZ_CH672427.1"/>
</dbReference>
<proteinExistence type="inferred from homology"/>
<keyword evidence="9 12" id="KW-0067">ATP-binding</keyword>
<dbReference type="CDD" id="cd07963">
    <property type="entry name" value="Anticodon_Ia_Cys"/>
    <property type="match status" value="1"/>
</dbReference>
<evidence type="ECO:0000256" key="9">
    <source>
        <dbReference type="ARBA" id="ARBA00022840"/>
    </source>
</evidence>
<evidence type="ECO:0000259" key="13">
    <source>
        <dbReference type="SMART" id="SM00840"/>
    </source>
</evidence>
<dbReference type="FunFam" id="3.40.50.620:FF:000009">
    <property type="entry name" value="Cysteine--tRNA ligase"/>
    <property type="match status" value="1"/>
</dbReference>
<dbReference type="AlphaFoldDB" id="A4BQ91"/>
<feature type="binding site" evidence="12">
    <location>
        <position position="270"/>
    </location>
    <ligand>
        <name>ATP</name>
        <dbReference type="ChEBI" id="CHEBI:30616"/>
    </ligand>
</feature>
<sequence length="469" mass="52451">MLYIYNSLTNRKEPFRPIEPGRVRMYVCGMTVYDYCHLGHARAMVVFDTVVRYLRSAGYRVDYVRNITDVDDKIIRRAAELGEPVNVLTERFIAAMHADTAALGCLLPDAEPRATAYMDAIVALIQRLLDRGYAYQAVDEGSIYYAVERFEGYGRLSGERLEALRAGARVEPGAGKRDAADFVLWKAAKPGEPSWPAPWGEGRPGWHIECSAMAGACLGQHFDIHGGGLDLKFPHHENEIAQSEAAWGGRYVNFWMHNGHIRINDEKMSKSLGNFFTVREVLQVYRAEEIRYFLLSSHYRSPLNYSTSDLDNSRAALERLYLALRDLPFTEASPALAAPYREAFRQAMDDDFNTPLALAVLFDLAREINRRRDRFESQAAALAATLRELGGLLGLAQVAPEVFLKGGAGSSVAVGIASERVEALLAERALARKNRDFATADRIRDELQAQGIALEDTPQGTAWRRSRRG</sequence>
<protein>
    <recommendedName>
        <fullName evidence="12">Cysteine--tRNA ligase</fullName>
        <ecNumber evidence="12">6.1.1.16</ecNumber>
    </recommendedName>
    <alternativeName>
        <fullName evidence="12">Cysteinyl-tRNA synthetase</fullName>
        <shortName evidence="12">CysRS</shortName>
    </alternativeName>
</protein>
<dbReference type="GO" id="GO:0004817">
    <property type="term" value="F:cysteine-tRNA ligase activity"/>
    <property type="evidence" value="ECO:0007669"/>
    <property type="project" value="UniProtKB-UniRule"/>
</dbReference>
<evidence type="ECO:0000256" key="4">
    <source>
        <dbReference type="ARBA" id="ARBA00022490"/>
    </source>
</evidence>
<dbReference type="InterPro" id="IPR032678">
    <property type="entry name" value="tRNA-synt_1_cat_dom"/>
</dbReference>
<comment type="catalytic activity">
    <reaction evidence="12">
        <text>tRNA(Cys) + L-cysteine + ATP = L-cysteinyl-tRNA(Cys) + AMP + diphosphate</text>
        <dbReference type="Rhea" id="RHEA:17773"/>
        <dbReference type="Rhea" id="RHEA-COMP:9661"/>
        <dbReference type="Rhea" id="RHEA-COMP:9679"/>
        <dbReference type="ChEBI" id="CHEBI:30616"/>
        <dbReference type="ChEBI" id="CHEBI:33019"/>
        <dbReference type="ChEBI" id="CHEBI:35235"/>
        <dbReference type="ChEBI" id="CHEBI:78442"/>
        <dbReference type="ChEBI" id="CHEBI:78517"/>
        <dbReference type="ChEBI" id="CHEBI:456215"/>
        <dbReference type="EC" id="6.1.1.16"/>
    </reaction>
</comment>
<feature type="binding site" evidence="12">
    <location>
        <position position="239"/>
    </location>
    <ligand>
        <name>Zn(2+)</name>
        <dbReference type="ChEBI" id="CHEBI:29105"/>
    </ligand>
</feature>
<dbReference type="EC" id="6.1.1.16" evidence="12"/>
<evidence type="ECO:0000256" key="8">
    <source>
        <dbReference type="ARBA" id="ARBA00022833"/>
    </source>
</evidence>
<evidence type="ECO:0000256" key="3">
    <source>
        <dbReference type="ARBA" id="ARBA00011245"/>
    </source>
</evidence>
<keyword evidence="11 12" id="KW-0030">Aminoacyl-tRNA synthetase</keyword>